<gene>
    <name evidence="1" type="ORF">L198_08287</name>
</gene>
<dbReference type="Proteomes" id="UP000094819">
    <property type="component" value="Unassembled WGS sequence"/>
</dbReference>
<protein>
    <submittedName>
        <fullName evidence="1">Uncharacterized protein</fullName>
    </submittedName>
</protein>
<proteinExistence type="predicted"/>
<reference evidence="1 2" key="1">
    <citation type="submission" date="2016-06" db="EMBL/GenBank/DDBJ databases">
        <title>Evolution of pathogenesis and genome organization in the Tremellales.</title>
        <authorList>
            <person name="Cuomo C."/>
            <person name="Litvintseva A."/>
            <person name="Heitman J."/>
            <person name="Chen Y."/>
            <person name="Sun S."/>
            <person name="Springer D."/>
            <person name="Dromer F."/>
            <person name="Young S."/>
            <person name="Zeng Q."/>
            <person name="Chapman S."/>
            <person name="Gujja S."/>
            <person name="Saif S."/>
            <person name="Birren B."/>
        </authorList>
    </citation>
    <scope>NUCLEOTIDE SEQUENCE [LARGE SCALE GENOMIC DNA]</scope>
    <source>
        <strain evidence="1 2">CBS 7118</strain>
    </source>
</reference>
<evidence type="ECO:0000313" key="2">
    <source>
        <dbReference type="Proteomes" id="UP000094819"/>
    </source>
</evidence>
<dbReference type="Pfam" id="PF12586">
    <property type="entry name" value="DUF3760"/>
    <property type="match status" value="1"/>
</dbReference>
<comment type="caution">
    <text evidence="1">The sequence shown here is derived from an EMBL/GenBank/DDBJ whole genome shotgun (WGS) entry which is preliminary data.</text>
</comment>
<dbReference type="GeneID" id="30197497"/>
<dbReference type="OrthoDB" id="10302134at2759"/>
<dbReference type="EMBL" id="AWGH01000066">
    <property type="protein sequence ID" value="ODN73612.1"/>
    <property type="molecule type" value="Genomic_DNA"/>
</dbReference>
<dbReference type="InterPro" id="IPR022235">
    <property type="entry name" value="DUF3760"/>
</dbReference>
<sequence length="364" mass="41132">MAPRKPQPPALPAFSITTLAPLAPVHYDIIDHLLHLAPTTYMRLSKAHHHHALKIFSQPVLIDHSFEDRFYKTTTADQAQSLAFLLPAFYAEAVRVDDVRIWAGLAVDFGRVYSQRKRRKAGSGFACEYHPDRLFRHVRQIGVSLSPFATIPSLTEKAAREKNYQLKNLFDQSVDHEIGKHFEELAIFVDKPFRGDTDSKQYAFDHFLPTGHWARQKMTVIYIPFFAKGGPTIDDLRVLLPIVLAQNLEYHSSKIIIYPSSSSSSSGASQSCIPSDVATIIARYLAGRARLRAARHNAGNRTVFDIKYAEFHVPDAESVRGLVMPLLSDEVRGRFGSYRAEMERDMRIVELDPALVVTSGYRRV</sequence>
<dbReference type="RefSeq" id="XP_019027766.1">
    <property type="nucleotide sequence ID" value="XM_019180252.1"/>
</dbReference>
<accession>A0A1E3HB93</accession>
<evidence type="ECO:0000313" key="1">
    <source>
        <dbReference type="EMBL" id="ODN73612.1"/>
    </source>
</evidence>
<dbReference type="AlphaFoldDB" id="A0A1E3HB93"/>
<keyword evidence="2" id="KW-1185">Reference proteome</keyword>
<organism evidence="1 2">
    <name type="scientific">Cryptococcus wingfieldii CBS 7118</name>
    <dbReference type="NCBI Taxonomy" id="1295528"/>
    <lineage>
        <taxon>Eukaryota</taxon>
        <taxon>Fungi</taxon>
        <taxon>Dikarya</taxon>
        <taxon>Basidiomycota</taxon>
        <taxon>Agaricomycotina</taxon>
        <taxon>Tremellomycetes</taxon>
        <taxon>Tremellales</taxon>
        <taxon>Cryptococcaceae</taxon>
        <taxon>Cryptococcus</taxon>
    </lineage>
</organism>
<name>A0A1E3HB93_9TREE</name>